<accession>A0A1I4RL73</accession>
<sequence length="226" mass="25338">MTAPYALYYWPIPFRGQIIRVILAYADVAWCEADWEEVGALKERSIGDLPYPFMAPPLLEDREAGRWISQLPAITMYLGRMHGLSRVPDTELRLVCDASDILVEITRGHGAQMWDRAAWDDFVAVRLPRWMGLHERLVIDEALDAGEIDLSQLILTGLWHNMVRCLPGLRPVLAAHAPTVAALVDRVAQTSRVAALFATWDDGPARYCAGEIEASILDMLEGKEDI</sequence>
<dbReference type="Gene3D" id="1.20.1050.10">
    <property type="match status" value="1"/>
</dbReference>
<organism evidence="2 3">
    <name type="scientific">Shimia aestuarii</name>
    <dbReference type="NCBI Taxonomy" id="254406"/>
    <lineage>
        <taxon>Bacteria</taxon>
        <taxon>Pseudomonadati</taxon>
        <taxon>Pseudomonadota</taxon>
        <taxon>Alphaproteobacteria</taxon>
        <taxon>Rhodobacterales</taxon>
        <taxon>Roseobacteraceae</taxon>
    </lineage>
</organism>
<dbReference type="InterPro" id="IPR036249">
    <property type="entry name" value="Thioredoxin-like_sf"/>
</dbReference>
<keyword evidence="3" id="KW-1185">Reference proteome</keyword>
<dbReference type="InterPro" id="IPR054761">
    <property type="entry name" value="GST_C_proteobact"/>
</dbReference>
<dbReference type="SUPFAM" id="SSF52833">
    <property type="entry name" value="Thioredoxin-like"/>
    <property type="match status" value="1"/>
</dbReference>
<evidence type="ECO:0000259" key="1">
    <source>
        <dbReference type="PROSITE" id="PS50404"/>
    </source>
</evidence>
<dbReference type="EMBL" id="FOTQ01000008">
    <property type="protein sequence ID" value="SFM53005.1"/>
    <property type="molecule type" value="Genomic_DNA"/>
</dbReference>
<dbReference type="Proteomes" id="UP000199144">
    <property type="component" value="Unassembled WGS sequence"/>
</dbReference>
<dbReference type="Pfam" id="PF22119">
    <property type="entry name" value="GST_C_8"/>
    <property type="match status" value="1"/>
</dbReference>
<dbReference type="AlphaFoldDB" id="A0A1I4RL73"/>
<dbReference type="InterPro" id="IPR036282">
    <property type="entry name" value="Glutathione-S-Trfase_C_sf"/>
</dbReference>
<dbReference type="PROSITE" id="PS50404">
    <property type="entry name" value="GST_NTER"/>
    <property type="match status" value="1"/>
</dbReference>
<dbReference type="InterPro" id="IPR004045">
    <property type="entry name" value="Glutathione_S-Trfase_N"/>
</dbReference>
<protein>
    <submittedName>
        <fullName evidence="2">Glutathione S-transferase</fullName>
    </submittedName>
</protein>
<gene>
    <name evidence="2" type="ORF">SAMN04488042_108125</name>
</gene>
<dbReference type="GO" id="GO:0016740">
    <property type="term" value="F:transferase activity"/>
    <property type="evidence" value="ECO:0007669"/>
    <property type="project" value="UniProtKB-KW"/>
</dbReference>
<dbReference type="RefSeq" id="WP_093095450.1">
    <property type="nucleotide sequence ID" value="NZ_FOTQ01000008.1"/>
</dbReference>
<reference evidence="2 3" key="1">
    <citation type="submission" date="2016-10" db="EMBL/GenBank/DDBJ databases">
        <authorList>
            <person name="de Groot N.N."/>
        </authorList>
    </citation>
    <scope>NUCLEOTIDE SEQUENCE [LARGE SCALE GENOMIC DNA]</scope>
    <source>
        <strain evidence="2 3">DSM 15283</strain>
    </source>
</reference>
<dbReference type="OrthoDB" id="7203409at2"/>
<name>A0A1I4RL73_9RHOB</name>
<evidence type="ECO:0000313" key="3">
    <source>
        <dbReference type="Proteomes" id="UP000199144"/>
    </source>
</evidence>
<dbReference type="SUPFAM" id="SSF47616">
    <property type="entry name" value="GST C-terminal domain-like"/>
    <property type="match status" value="1"/>
</dbReference>
<evidence type="ECO:0000313" key="2">
    <source>
        <dbReference type="EMBL" id="SFM53005.1"/>
    </source>
</evidence>
<dbReference type="STRING" id="254406.SAMN04488042_108125"/>
<proteinExistence type="predicted"/>
<dbReference type="Gene3D" id="3.40.30.10">
    <property type="entry name" value="Glutaredoxin"/>
    <property type="match status" value="1"/>
</dbReference>
<feature type="domain" description="GST N-terminal" evidence="1">
    <location>
        <begin position="3"/>
        <end position="86"/>
    </location>
</feature>
<keyword evidence="2" id="KW-0808">Transferase</keyword>